<dbReference type="InterPro" id="IPR046521">
    <property type="entry name" value="DUF6698"/>
</dbReference>
<sequence length="401" mass="44791">MPNPAEAYDDDAENADVLRPIPENAAREHLMESLKSAQLYIAKLLSENRSLKQENSNLKATTSKKRRNAAEDTFGYTSEIIRWAKAFLFTRALYIDTTAFQKLQPEYSRDVRDHFSSDEEYTHIITRALYNDIPAKFHPLLNAQEYSNFAKDFIHEHGDGRSTLLNNIRKALPVILKDHHIDTHLLTSASADRSKDKVIAGLLRFPTDKKATLWAPILFPTSTQNMNLVFTGPMVMQIHRLMYFGPGSLVPGKSVAQNSNGIRLGFREVTEASISASAILARFVLSPDKEWASKGAISGTDYEKEYRTYHQMLTCHRHLPHVKEIIKTIHKFVFAGITPVSAAGTDADDDDGAETAIIDAMRRFELGSDEIDDAGEVTGATTETHPVPREPPAIPAQLEAS</sequence>
<evidence type="ECO:0000256" key="1">
    <source>
        <dbReference type="SAM" id="Coils"/>
    </source>
</evidence>
<gene>
    <name evidence="3" type="ORF">DFH07DRAFT_951307</name>
</gene>
<evidence type="ECO:0000256" key="2">
    <source>
        <dbReference type="SAM" id="MobiDB-lite"/>
    </source>
</evidence>
<evidence type="ECO:0000313" key="4">
    <source>
        <dbReference type="Proteomes" id="UP001215280"/>
    </source>
</evidence>
<dbReference type="Pfam" id="PF20414">
    <property type="entry name" value="DUF6698"/>
    <property type="match status" value="1"/>
</dbReference>
<dbReference type="Proteomes" id="UP001215280">
    <property type="component" value="Unassembled WGS sequence"/>
</dbReference>
<comment type="caution">
    <text evidence="3">The sequence shown here is derived from an EMBL/GenBank/DDBJ whole genome shotgun (WGS) entry which is preliminary data.</text>
</comment>
<accession>A0AAD7NWB1</accession>
<feature type="coiled-coil region" evidence="1">
    <location>
        <begin position="34"/>
        <end position="61"/>
    </location>
</feature>
<proteinExistence type="predicted"/>
<name>A0AAD7NWB1_9AGAR</name>
<feature type="region of interest" description="Disordered" evidence="2">
    <location>
        <begin position="369"/>
        <end position="401"/>
    </location>
</feature>
<organism evidence="3 4">
    <name type="scientific">Mycena maculata</name>
    <dbReference type="NCBI Taxonomy" id="230809"/>
    <lineage>
        <taxon>Eukaryota</taxon>
        <taxon>Fungi</taxon>
        <taxon>Dikarya</taxon>
        <taxon>Basidiomycota</taxon>
        <taxon>Agaricomycotina</taxon>
        <taxon>Agaricomycetes</taxon>
        <taxon>Agaricomycetidae</taxon>
        <taxon>Agaricales</taxon>
        <taxon>Marasmiineae</taxon>
        <taxon>Mycenaceae</taxon>
        <taxon>Mycena</taxon>
    </lineage>
</organism>
<evidence type="ECO:0000313" key="3">
    <source>
        <dbReference type="EMBL" id="KAJ7777659.1"/>
    </source>
</evidence>
<protein>
    <submittedName>
        <fullName evidence="3">Uncharacterized protein</fullName>
    </submittedName>
</protein>
<dbReference type="EMBL" id="JARJLG010000010">
    <property type="protein sequence ID" value="KAJ7777659.1"/>
    <property type="molecule type" value="Genomic_DNA"/>
</dbReference>
<keyword evidence="1" id="KW-0175">Coiled coil</keyword>
<dbReference type="AlphaFoldDB" id="A0AAD7NWB1"/>
<keyword evidence="4" id="KW-1185">Reference proteome</keyword>
<reference evidence="3" key="1">
    <citation type="submission" date="2023-03" db="EMBL/GenBank/DDBJ databases">
        <title>Massive genome expansion in bonnet fungi (Mycena s.s.) driven by repeated elements and novel gene families across ecological guilds.</title>
        <authorList>
            <consortium name="Lawrence Berkeley National Laboratory"/>
            <person name="Harder C.B."/>
            <person name="Miyauchi S."/>
            <person name="Viragh M."/>
            <person name="Kuo A."/>
            <person name="Thoen E."/>
            <person name="Andreopoulos B."/>
            <person name="Lu D."/>
            <person name="Skrede I."/>
            <person name="Drula E."/>
            <person name="Henrissat B."/>
            <person name="Morin E."/>
            <person name="Kohler A."/>
            <person name="Barry K."/>
            <person name="LaButti K."/>
            <person name="Morin E."/>
            <person name="Salamov A."/>
            <person name="Lipzen A."/>
            <person name="Mereny Z."/>
            <person name="Hegedus B."/>
            <person name="Baldrian P."/>
            <person name="Stursova M."/>
            <person name="Weitz H."/>
            <person name="Taylor A."/>
            <person name="Grigoriev I.V."/>
            <person name="Nagy L.G."/>
            <person name="Martin F."/>
            <person name="Kauserud H."/>
        </authorList>
    </citation>
    <scope>NUCLEOTIDE SEQUENCE</scope>
    <source>
        <strain evidence="3">CBHHK188m</strain>
    </source>
</reference>